<evidence type="ECO:0000313" key="5">
    <source>
        <dbReference type="EMBL" id="OGC55001.1"/>
    </source>
</evidence>
<dbReference type="SUPFAM" id="SSF53850">
    <property type="entry name" value="Periplasmic binding protein-like II"/>
    <property type="match status" value="1"/>
</dbReference>
<proteinExistence type="predicted"/>
<dbReference type="Gene3D" id="3.40.190.10">
    <property type="entry name" value="Periplasmic binding protein-like II"/>
    <property type="match status" value="2"/>
</dbReference>
<dbReference type="SMART" id="SM00079">
    <property type="entry name" value="PBPe"/>
    <property type="match status" value="1"/>
</dbReference>
<dbReference type="PANTHER" id="PTHR35936">
    <property type="entry name" value="MEMBRANE-BOUND LYTIC MUREIN TRANSGLYCOSYLASE F"/>
    <property type="match status" value="1"/>
</dbReference>
<accession>A0A1F4VCL8</accession>
<evidence type="ECO:0000259" key="4">
    <source>
        <dbReference type="SMART" id="SM00079"/>
    </source>
</evidence>
<dbReference type="EMBL" id="MEVI01000003">
    <property type="protein sequence ID" value="OGC55001.1"/>
    <property type="molecule type" value="Genomic_DNA"/>
</dbReference>
<evidence type="ECO:0000256" key="1">
    <source>
        <dbReference type="ARBA" id="ARBA00022729"/>
    </source>
</evidence>
<dbReference type="InterPro" id="IPR001320">
    <property type="entry name" value="Iontro_rcpt_C"/>
</dbReference>
<evidence type="ECO:0008006" key="7">
    <source>
        <dbReference type="Google" id="ProtNLM"/>
    </source>
</evidence>
<gene>
    <name evidence="5" type="ORF">A3A78_03400</name>
</gene>
<evidence type="ECO:0000256" key="2">
    <source>
        <dbReference type="SAM" id="Phobius"/>
    </source>
</evidence>
<keyword evidence="2" id="KW-0472">Membrane</keyword>
<evidence type="ECO:0000313" key="6">
    <source>
        <dbReference type="Proteomes" id="UP000176504"/>
    </source>
</evidence>
<dbReference type="PANTHER" id="PTHR35936:SF17">
    <property type="entry name" value="ARGININE-BINDING EXTRACELLULAR PROTEIN ARTP"/>
    <property type="match status" value="1"/>
</dbReference>
<dbReference type="SMART" id="SM00062">
    <property type="entry name" value="PBPb"/>
    <property type="match status" value="1"/>
</dbReference>
<protein>
    <recommendedName>
        <fullName evidence="7">Solute-binding protein family 3/N-terminal domain-containing protein</fullName>
    </recommendedName>
</protein>
<keyword evidence="1" id="KW-0732">Signal</keyword>
<dbReference type="GO" id="GO:0016020">
    <property type="term" value="C:membrane"/>
    <property type="evidence" value="ECO:0007669"/>
    <property type="project" value="InterPro"/>
</dbReference>
<evidence type="ECO:0000259" key="3">
    <source>
        <dbReference type="SMART" id="SM00062"/>
    </source>
</evidence>
<dbReference type="InterPro" id="IPR001638">
    <property type="entry name" value="Solute-binding_3/MltF_N"/>
</dbReference>
<comment type="caution">
    <text evidence="5">The sequence shown here is derived from an EMBL/GenBank/DDBJ whole genome shotgun (WGS) entry which is preliminary data.</text>
</comment>
<dbReference type="GO" id="GO:0015276">
    <property type="term" value="F:ligand-gated monoatomic ion channel activity"/>
    <property type="evidence" value="ECO:0007669"/>
    <property type="project" value="InterPro"/>
</dbReference>
<sequence>MPPKTLIVLLIGILFISLFYYYSKLNSGNPFTEDAPKDNSLERVLSSKELRVGSALEELPWGKVDPKTGKEIGAEVEIAKLVADKLSVKLVLVNKGFDYLLPDLLNKQYDVVIAGMSITNERKKLVNFTGPYLTTGLSIIVRKDNQSIKSVSDLEGKKVGTLSGTTSHEFLQTLKNVDVRAYDDPGKYITETINGNIDATVYDATAANNYLKENPSLKVTGDLLKKEQYGMAVRKGDVMLLNELNLIISEIKDSDEFKKIIQEWYGPSVE</sequence>
<reference evidence="5 6" key="1">
    <citation type="journal article" date="2016" name="Nat. Commun.">
        <title>Thousands of microbial genomes shed light on interconnected biogeochemical processes in an aquifer system.</title>
        <authorList>
            <person name="Anantharaman K."/>
            <person name="Brown C.T."/>
            <person name="Hug L.A."/>
            <person name="Sharon I."/>
            <person name="Castelle C.J."/>
            <person name="Probst A.J."/>
            <person name="Thomas B.C."/>
            <person name="Singh A."/>
            <person name="Wilkins M.J."/>
            <person name="Karaoz U."/>
            <person name="Brodie E.L."/>
            <person name="Williams K.H."/>
            <person name="Hubbard S.S."/>
            <person name="Banfield J.F."/>
        </authorList>
    </citation>
    <scope>NUCLEOTIDE SEQUENCE [LARGE SCALE GENOMIC DNA]</scope>
</reference>
<feature type="domain" description="Ionotropic glutamate receptor C-terminal" evidence="4">
    <location>
        <begin position="49"/>
        <end position="267"/>
    </location>
</feature>
<keyword evidence="2" id="KW-0812">Transmembrane</keyword>
<dbReference type="Pfam" id="PF00497">
    <property type="entry name" value="SBP_bac_3"/>
    <property type="match status" value="1"/>
</dbReference>
<keyword evidence="2" id="KW-1133">Transmembrane helix</keyword>
<name>A0A1F4VCL8_UNCKA</name>
<dbReference type="AlphaFoldDB" id="A0A1F4VCL8"/>
<feature type="domain" description="Solute-binding protein family 3/N-terminal" evidence="3">
    <location>
        <begin position="49"/>
        <end position="268"/>
    </location>
</feature>
<dbReference type="Proteomes" id="UP000176504">
    <property type="component" value="Unassembled WGS sequence"/>
</dbReference>
<feature type="transmembrane region" description="Helical" evidence="2">
    <location>
        <begin position="6"/>
        <end position="22"/>
    </location>
</feature>
<organism evidence="5 6">
    <name type="scientific">candidate division WWE3 bacterium RIFCSPLOWO2_01_FULL_41_18</name>
    <dbReference type="NCBI Taxonomy" id="1802625"/>
    <lineage>
        <taxon>Bacteria</taxon>
        <taxon>Katanobacteria</taxon>
    </lineage>
</organism>